<dbReference type="PROSITE" id="PS50088">
    <property type="entry name" value="ANK_REPEAT"/>
    <property type="match status" value="3"/>
</dbReference>
<dbReference type="Proteomes" id="UP000595917">
    <property type="component" value="Chromosome"/>
</dbReference>
<evidence type="ECO:0000256" key="3">
    <source>
        <dbReference type="PROSITE-ProRule" id="PRU00023"/>
    </source>
</evidence>
<keyword evidence="1" id="KW-0677">Repeat</keyword>
<dbReference type="InterPro" id="IPR050745">
    <property type="entry name" value="Multifunctional_regulatory"/>
</dbReference>
<reference evidence="4" key="1">
    <citation type="submission" date="2021-01" db="EMBL/GenBank/DDBJ databases">
        <title>Description of Breznakiella homolactica.</title>
        <authorList>
            <person name="Song Y."/>
            <person name="Brune A."/>
        </authorList>
    </citation>
    <scope>NUCLEOTIDE SEQUENCE</scope>
    <source>
        <strain evidence="4">RmG30</strain>
    </source>
</reference>
<dbReference type="AlphaFoldDB" id="A0A7T7XJJ2"/>
<keyword evidence="5" id="KW-1185">Reference proteome</keyword>
<dbReference type="InterPro" id="IPR002110">
    <property type="entry name" value="Ankyrin_rpt"/>
</dbReference>
<sequence>MGFAGLDDKIWDKSTDEIIEALKALPDKTIRNEHGETLLHKAIWKDPAVVRYLLEAGADPNQEDNNGLTPLHEYADPFNTPVYYNEIESFLKPLEQIPLIINAFLDHKANPQRKDKQGLTPYLRAARILKCRYLEVMASRNVTMNRSDSENNTGLHLAHRVISPYARSMNELRTRYYKETIEPDEYSESQKKEATRLMENQREKLNTVMEAAMIAVKAFMENGVDPEQLNSDGKTAFELFGQDRLPALCALVKGTLTGEDTPEEKLRLRAGGMTLQKAALWGMPDAIEALLELGADINSFDEIENGAQGTALAAACRAYDLEAAELLLKKGIDPNLKTGDGLGAFAWFFAAENRFNYPIWLFKKNIPGKIVKAMKEAGFDINGKIDGHENTPLSWACSAPNGDSYPNMSGAGSFETYRAHDSLRLLIIKALLKEGADPNRSNRYGQTPLMFACGSFMDNYPEVQMLLLEKGADVSAKDNNGNTPLIYAATVKDFGLAFEMAQNLFDFGDPLPDYANGEQKTAMDYALAAGNETLGQFLVGKMGRG</sequence>
<dbReference type="SMART" id="SM00248">
    <property type="entry name" value="ANK"/>
    <property type="match status" value="6"/>
</dbReference>
<evidence type="ECO:0000313" key="5">
    <source>
        <dbReference type="Proteomes" id="UP000595917"/>
    </source>
</evidence>
<feature type="repeat" description="ANK" evidence="3">
    <location>
        <begin position="34"/>
        <end position="65"/>
    </location>
</feature>
<dbReference type="GO" id="GO:0005737">
    <property type="term" value="C:cytoplasm"/>
    <property type="evidence" value="ECO:0007669"/>
    <property type="project" value="TreeGrafter"/>
</dbReference>
<dbReference type="PANTHER" id="PTHR24189:SF71">
    <property type="entry name" value="ANKYRIN REPEAT DOMAIN 39"/>
    <property type="match status" value="1"/>
</dbReference>
<accession>A0A7T7XJJ2</accession>
<dbReference type="InterPro" id="IPR036770">
    <property type="entry name" value="Ankyrin_rpt-contain_sf"/>
</dbReference>
<dbReference type="Pfam" id="PF13857">
    <property type="entry name" value="Ank_5"/>
    <property type="match status" value="2"/>
</dbReference>
<dbReference type="EMBL" id="CP067089">
    <property type="protein sequence ID" value="QQO07584.1"/>
    <property type="molecule type" value="Genomic_DNA"/>
</dbReference>
<dbReference type="SUPFAM" id="SSF48403">
    <property type="entry name" value="Ankyrin repeat"/>
    <property type="match status" value="2"/>
</dbReference>
<keyword evidence="2 3" id="KW-0040">ANK repeat</keyword>
<feature type="repeat" description="ANK" evidence="3">
    <location>
        <begin position="444"/>
        <end position="479"/>
    </location>
</feature>
<dbReference type="PANTHER" id="PTHR24189">
    <property type="entry name" value="MYOTROPHIN"/>
    <property type="match status" value="1"/>
</dbReference>
<name>A0A7T7XJJ2_9SPIR</name>
<gene>
    <name evidence="4" type="ORF">JFL75_11565</name>
</gene>
<organism evidence="4 5">
    <name type="scientific">Breznakiella homolactica</name>
    <dbReference type="NCBI Taxonomy" id="2798577"/>
    <lineage>
        <taxon>Bacteria</taxon>
        <taxon>Pseudomonadati</taxon>
        <taxon>Spirochaetota</taxon>
        <taxon>Spirochaetia</taxon>
        <taxon>Spirochaetales</taxon>
        <taxon>Breznakiellaceae</taxon>
        <taxon>Breznakiella</taxon>
    </lineage>
</organism>
<protein>
    <submittedName>
        <fullName evidence="4">Ankyrin repeat domain-containing protein</fullName>
    </submittedName>
</protein>
<dbReference type="Pfam" id="PF00023">
    <property type="entry name" value="Ank"/>
    <property type="match status" value="1"/>
</dbReference>
<evidence type="ECO:0000256" key="2">
    <source>
        <dbReference type="ARBA" id="ARBA00023043"/>
    </source>
</evidence>
<proteinExistence type="predicted"/>
<dbReference type="PROSITE" id="PS50297">
    <property type="entry name" value="ANK_REP_REGION"/>
    <property type="match status" value="1"/>
</dbReference>
<dbReference type="Gene3D" id="1.25.40.20">
    <property type="entry name" value="Ankyrin repeat-containing domain"/>
    <property type="match status" value="5"/>
</dbReference>
<dbReference type="KEGG" id="bhc:JFL75_11565"/>
<evidence type="ECO:0000256" key="1">
    <source>
        <dbReference type="ARBA" id="ARBA00022737"/>
    </source>
</evidence>
<dbReference type="RefSeq" id="WP_215624890.1">
    <property type="nucleotide sequence ID" value="NZ_CP067089.2"/>
</dbReference>
<feature type="repeat" description="ANK" evidence="3">
    <location>
        <begin position="270"/>
        <end position="302"/>
    </location>
</feature>
<evidence type="ECO:0000313" key="4">
    <source>
        <dbReference type="EMBL" id="QQO07584.1"/>
    </source>
</evidence>